<dbReference type="AlphaFoldDB" id="A0A517NE47"/>
<organism evidence="1 2">
    <name type="scientific">Rubripirellula lacrimiformis</name>
    <dbReference type="NCBI Taxonomy" id="1930273"/>
    <lineage>
        <taxon>Bacteria</taxon>
        <taxon>Pseudomonadati</taxon>
        <taxon>Planctomycetota</taxon>
        <taxon>Planctomycetia</taxon>
        <taxon>Pirellulales</taxon>
        <taxon>Pirellulaceae</taxon>
        <taxon>Rubripirellula</taxon>
    </lineage>
</organism>
<sequence>MDTVQTIIPGLTLSPAGQATIDPPLHQPLFDLALALEAPTGLPVDIQHVVAALVMARQKGDIDKDLRLTGNDAILVTQLAPYVQSLFDQHGGILGEDE</sequence>
<proteinExistence type="predicted"/>
<name>A0A517NE47_9BACT</name>
<dbReference type="OrthoDB" id="285492at2"/>
<dbReference type="EMBL" id="CP036525">
    <property type="protein sequence ID" value="QDT05413.1"/>
    <property type="molecule type" value="Genomic_DNA"/>
</dbReference>
<accession>A0A517NE47</accession>
<gene>
    <name evidence="1" type="ORF">K227x_38130</name>
</gene>
<evidence type="ECO:0000313" key="1">
    <source>
        <dbReference type="EMBL" id="QDT05413.1"/>
    </source>
</evidence>
<dbReference type="RefSeq" id="WP_145171526.1">
    <property type="nucleotide sequence ID" value="NZ_CP036525.1"/>
</dbReference>
<dbReference type="KEGG" id="rlc:K227x_38130"/>
<keyword evidence="2" id="KW-1185">Reference proteome</keyword>
<protein>
    <submittedName>
        <fullName evidence="1">Uncharacterized protein</fullName>
    </submittedName>
</protein>
<dbReference type="Proteomes" id="UP000318538">
    <property type="component" value="Chromosome"/>
</dbReference>
<evidence type="ECO:0000313" key="2">
    <source>
        <dbReference type="Proteomes" id="UP000318538"/>
    </source>
</evidence>
<reference evidence="1 2" key="1">
    <citation type="submission" date="2019-02" db="EMBL/GenBank/DDBJ databases">
        <title>Deep-cultivation of Planctomycetes and their phenomic and genomic characterization uncovers novel biology.</title>
        <authorList>
            <person name="Wiegand S."/>
            <person name="Jogler M."/>
            <person name="Boedeker C."/>
            <person name="Pinto D."/>
            <person name="Vollmers J."/>
            <person name="Rivas-Marin E."/>
            <person name="Kohn T."/>
            <person name="Peeters S.H."/>
            <person name="Heuer A."/>
            <person name="Rast P."/>
            <person name="Oberbeckmann S."/>
            <person name="Bunk B."/>
            <person name="Jeske O."/>
            <person name="Meyerdierks A."/>
            <person name="Storesund J.E."/>
            <person name="Kallscheuer N."/>
            <person name="Luecker S."/>
            <person name="Lage O.M."/>
            <person name="Pohl T."/>
            <person name="Merkel B.J."/>
            <person name="Hornburger P."/>
            <person name="Mueller R.-W."/>
            <person name="Bruemmer F."/>
            <person name="Labrenz M."/>
            <person name="Spormann A.M."/>
            <person name="Op den Camp H."/>
            <person name="Overmann J."/>
            <person name="Amann R."/>
            <person name="Jetten M.S.M."/>
            <person name="Mascher T."/>
            <person name="Medema M.H."/>
            <person name="Devos D.P."/>
            <person name="Kaster A.-K."/>
            <person name="Ovreas L."/>
            <person name="Rohde M."/>
            <person name="Galperin M.Y."/>
            <person name="Jogler C."/>
        </authorList>
    </citation>
    <scope>NUCLEOTIDE SEQUENCE [LARGE SCALE GENOMIC DNA]</scope>
    <source>
        <strain evidence="1 2">K22_7</strain>
    </source>
</reference>